<evidence type="ECO:0000313" key="2">
    <source>
        <dbReference type="Proteomes" id="UP001500454"/>
    </source>
</evidence>
<dbReference type="RefSeq" id="WP_345227484.1">
    <property type="nucleotide sequence ID" value="NZ_BAABHA010000015.1"/>
</dbReference>
<gene>
    <name evidence="1" type="ORF">GCM10023186_42220</name>
</gene>
<keyword evidence="2" id="KW-1185">Reference proteome</keyword>
<evidence type="ECO:0000313" key="1">
    <source>
        <dbReference type="EMBL" id="GAA4392121.1"/>
    </source>
</evidence>
<protein>
    <submittedName>
        <fullName evidence="1">Uncharacterized protein</fullName>
    </submittedName>
</protein>
<proteinExistence type="predicted"/>
<sequence length="173" mass="19443">MNHQPIQDLLDNTSARNKSQVQQAYERGYLRAVEVLSKPSVAAPRSPAELPAVAKALCYHVVMQGVLLTNLPTFVYDFKQEIKMRLKQILERTHADRQFLLDLLVKHAGIQSTDSRDAKQAWADFFDGMDTLGWEAFDALLSSPDPMKAVQLLRLAEAEGYRIETDTQANQAA</sequence>
<reference evidence="2" key="1">
    <citation type="journal article" date="2019" name="Int. J. Syst. Evol. Microbiol.">
        <title>The Global Catalogue of Microorganisms (GCM) 10K type strain sequencing project: providing services to taxonomists for standard genome sequencing and annotation.</title>
        <authorList>
            <consortium name="The Broad Institute Genomics Platform"/>
            <consortium name="The Broad Institute Genome Sequencing Center for Infectious Disease"/>
            <person name="Wu L."/>
            <person name="Ma J."/>
        </authorList>
    </citation>
    <scope>NUCLEOTIDE SEQUENCE [LARGE SCALE GENOMIC DNA]</scope>
    <source>
        <strain evidence="2">JCM 17924</strain>
    </source>
</reference>
<accession>A0ABP8JKA8</accession>
<name>A0ABP8JKA8_9BACT</name>
<dbReference type="EMBL" id="BAABHA010000015">
    <property type="protein sequence ID" value="GAA4392121.1"/>
    <property type="molecule type" value="Genomic_DNA"/>
</dbReference>
<dbReference type="Proteomes" id="UP001500454">
    <property type="component" value="Unassembled WGS sequence"/>
</dbReference>
<comment type="caution">
    <text evidence="1">The sequence shown here is derived from an EMBL/GenBank/DDBJ whole genome shotgun (WGS) entry which is preliminary data.</text>
</comment>
<organism evidence="1 2">
    <name type="scientific">Hymenobacter koreensis</name>
    <dbReference type="NCBI Taxonomy" id="1084523"/>
    <lineage>
        <taxon>Bacteria</taxon>
        <taxon>Pseudomonadati</taxon>
        <taxon>Bacteroidota</taxon>
        <taxon>Cytophagia</taxon>
        <taxon>Cytophagales</taxon>
        <taxon>Hymenobacteraceae</taxon>
        <taxon>Hymenobacter</taxon>
    </lineage>
</organism>